<gene>
    <name evidence="2" type="ORF">ON006_27755</name>
</gene>
<proteinExistence type="predicted"/>
<organism evidence="2 3">
    <name type="scientific">Dyadobacter pollutisoli</name>
    <dbReference type="NCBI Taxonomy" id="2910158"/>
    <lineage>
        <taxon>Bacteria</taxon>
        <taxon>Pseudomonadati</taxon>
        <taxon>Bacteroidota</taxon>
        <taxon>Cytophagia</taxon>
        <taxon>Cytophagales</taxon>
        <taxon>Spirosomataceae</taxon>
        <taxon>Dyadobacter</taxon>
    </lineage>
</organism>
<keyword evidence="2" id="KW-0067">ATP-binding</keyword>
<dbReference type="InterPro" id="IPR027417">
    <property type="entry name" value="P-loop_NTPase"/>
</dbReference>
<dbReference type="SMART" id="SM00382">
    <property type="entry name" value="AAA"/>
    <property type="match status" value="1"/>
</dbReference>
<dbReference type="EMBL" id="CP112998">
    <property type="protein sequence ID" value="WAC11513.1"/>
    <property type="molecule type" value="Genomic_DNA"/>
</dbReference>
<dbReference type="Proteomes" id="UP001164653">
    <property type="component" value="Chromosome"/>
</dbReference>
<dbReference type="InterPro" id="IPR003593">
    <property type="entry name" value="AAA+_ATPase"/>
</dbReference>
<dbReference type="Gene3D" id="3.40.50.300">
    <property type="entry name" value="P-loop containing nucleotide triphosphate hydrolases"/>
    <property type="match status" value="1"/>
</dbReference>
<dbReference type="InterPro" id="IPR050168">
    <property type="entry name" value="AAA_ATPase_domain"/>
</dbReference>
<dbReference type="CDD" id="cd19481">
    <property type="entry name" value="RecA-like_protease"/>
    <property type="match status" value="1"/>
</dbReference>
<sequence>MAAANQIKNLIKSFGESDDSRFFTTALQIAATEARQGHNLFAQELKAIIDKAKKERSTSTIEGKSVQLSLPKRELQELIEVFVPRIKLNDLVLDNNVSAHLEKLIEEQQRWEILKKHNLEPTRKLLLTGPPGTGKTMTAQAIAGELGLAVYIIRLDGLMSKFLGESISKLRLIFDAMIDHRAVYLFDEFDSIGSHRNQGQDIGEVKRVLNSFLINIEKDKSNSIIIAATNMPESLDTALFRRFDEIVSYPLPNEAQIQEVISKNMSSYSFNRRINYKEISKIASGMNYSELTKACREVIKNMVLKGKENLDLDFFKTILKKRKEANG</sequence>
<name>A0A9E8N8Y1_9BACT</name>
<dbReference type="KEGG" id="dpf:ON006_27755"/>
<dbReference type="RefSeq" id="WP_244821444.1">
    <property type="nucleotide sequence ID" value="NZ_CP112998.1"/>
</dbReference>
<dbReference type="PANTHER" id="PTHR23077">
    <property type="entry name" value="AAA-FAMILY ATPASE"/>
    <property type="match status" value="1"/>
</dbReference>
<accession>A0A9E8N8Y1</accession>
<dbReference type="GO" id="GO:0005524">
    <property type="term" value="F:ATP binding"/>
    <property type="evidence" value="ECO:0007669"/>
    <property type="project" value="UniProtKB-KW"/>
</dbReference>
<feature type="domain" description="AAA+ ATPase" evidence="1">
    <location>
        <begin position="121"/>
        <end position="253"/>
    </location>
</feature>
<dbReference type="AlphaFoldDB" id="A0A9E8N8Y1"/>
<keyword evidence="2" id="KW-0547">Nucleotide-binding</keyword>
<evidence type="ECO:0000259" key="1">
    <source>
        <dbReference type="SMART" id="SM00382"/>
    </source>
</evidence>
<keyword evidence="3" id="KW-1185">Reference proteome</keyword>
<dbReference type="InterPro" id="IPR003959">
    <property type="entry name" value="ATPase_AAA_core"/>
</dbReference>
<reference evidence="2" key="1">
    <citation type="submission" date="2022-11" db="EMBL/GenBank/DDBJ databases">
        <title>Dyadobacter pollutisoli sp. nov., isolated from plastic dumped soil.</title>
        <authorList>
            <person name="Kim J.M."/>
            <person name="Kim K.R."/>
            <person name="Lee J.K."/>
            <person name="Hao L."/>
            <person name="Jeon C.O."/>
        </authorList>
    </citation>
    <scope>NUCLEOTIDE SEQUENCE</scope>
    <source>
        <strain evidence="2">U1</strain>
    </source>
</reference>
<evidence type="ECO:0000313" key="3">
    <source>
        <dbReference type="Proteomes" id="UP001164653"/>
    </source>
</evidence>
<protein>
    <submittedName>
        <fullName evidence="2">ATP-binding protein</fullName>
    </submittedName>
</protein>
<dbReference type="Pfam" id="PF00004">
    <property type="entry name" value="AAA"/>
    <property type="match status" value="1"/>
</dbReference>
<dbReference type="PANTHER" id="PTHR23077:SF198">
    <property type="entry name" value="ATP-DEPENDENT ZINC METALLOPROTEASE FTSH"/>
    <property type="match status" value="1"/>
</dbReference>
<dbReference type="SUPFAM" id="SSF52540">
    <property type="entry name" value="P-loop containing nucleoside triphosphate hydrolases"/>
    <property type="match status" value="1"/>
</dbReference>
<dbReference type="GO" id="GO:0016887">
    <property type="term" value="F:ATP hydrolysis activity"/>
    <property type="evidence" value="ECO:0007669"/>
    <property type="project" value="InterPro"/>
</dbReference>
<evidence type="ECO:0000313" key="2">
    <source>
        <dbReference type="EMBL" id="WAC11513.1"/>
    </source>
</evidence>